<dbReference type="SMART" id="SM01080">
    <property type="entry name" value="CHASE2"/>
    <property type="match status" value="1"/>
</dbReference>
<organism evidence="10 11">
    <name type="scientific">Inmirania thermothiophila</name>
    <dbReference type="NCBI Taxonomy" id="1750597"/>
    <lineage>
        <taxon>Bacteria</taxon>
        <taxon>Pseudomonadati</taxon>
        <taxon>Pseudomonadota</taxon>
        <taxon>Gammaproteobacteria</taxon>
        <taxon>Chromatiales</taxon>
        <taxon>Ectothiorhodospiraceae</taxon>
        <taxon>Inmirania</taxon>
    </lineage>
</organism>
<dbReference type="InterPro" id="IPR011990">
    <property type="entry name" value="TPR-like_helical_dom_sf"/>
</dbReference>
<evidence type="ECO:0000256" key="7">
    <source>
        <dbReference type="PROSITE-ProRule" id="PRU10141"/>
    </source>
</evidence>
<dbReference type="EMBL" id="RJVI01000001">
    <property type="protein sequence ID" value="ROR34679.1"/>
    <property type="molecule type" value="Genomic_DNA"/>
</dbReference>
<evidence type="ECO:0000313" key="10">
    <source>
        <dbReference type="EMBL" id="ROR34679.1"/>
    </source>
</evidence>
<dbReference type="SUPFAM" id="SSF56112">
    <property type="entry name" value="Protein kinase-like (PK-like)"/>
    <property type="match status" value="1"/>
</dbReference>
<protein>
    <recommendedName>
        <fullName evidence="1">non-specific serine/threonine protein kinase</fullName>
        <ecNumber evidence="1">2.7.11.1</ecNumber>
    </recommendedName>
</protein>
<evidence type="ECO:0000256" key="5">
    <source>
        <dbReference type="ARBA" id="ARBA00022777"/>
    </source>
</evidence>
<dbReference type="Pfam" id="PF05226">
    <property type="entry name" value="CHASE2"/>
    <property type="match status" value="1"/>
</dbReference>
<keyword evidence="8" id="KW-1133">Transmembrane helix</keyword>
<keyword evidence="6 7" id="KW-0067">ATP-binding</keyword>
<dbReference type="PROSITE" id="PS00108">
    <property type="entry name" value="PROTEIN_KINASE_ST"/>
    <property type="match status" value="1"/>
</dbReference>
<keyword evidence="11" id="KW-1185">Reference proteome</keyword>
<comment type="caution">
    <text evidence="10">The sequence shown here is derived from an EMBL/GenBank/DDBJ whole genome shotgun (WGS) entry which is preliminary data.</text>
</comment>
<gene>
    <name evidence="10" type="ORF">EDC57_0580</name>
</gene>
<accession>A0A3N1Y776</accession>
<dbReference type="GO" id="GO:0004674">
    <property type="term" value="F:protein serine/threonine kinase activity"/>
    <property type="evidence" value="ECO:0007669"/>
    <property type="project" value="UniProtKB-KW"/>
</dbReference>
<keyword evidence="4 7" id="KW-0547">Nucleotide-binding</keyword>
<dbReference type="PROSITE" id="PS50011">
    <property type="entry name" value="PROTEIN_KINASE_DOM"/>
    <property type="match status" value="1"/>
</dbReference>
<dbReference type="AlphaFoldDB" id="A0A3N1Y776"/>
<dbReference type="CDD" id="cd14014">
    <property type="entry name" value="STKc_PknB_like"/>
    <property type="match status" value="1"/>
</dbReference>
<dbReference type="InterPro" id="IPR008271">
    <property type="entry name" value="Ser/Thr_kinase_AS"/>
</dbReference>
<keyword evidence="8" id="KW-0472">Membrane</keyword>
<evidence type="ECO:0000256" key="3">
    <source>
        <dbReference type="ARBA" id="ARBA00022679"/>
    </source>
</evidence>
<evidence type="ECO:0000256" key="8">
    <source>
        <dbReference type="SAM" id="Phobius"/>
    </source>
</evidence>
<dbReference type="InterPro" id="IPR011009">
    <property type="entry name" value="Kinase-like_dom_sf"/>
</dbReference>
<feature type="binding site" evidence="7">
    <location>
        <position position="608"/>
    </location>
    <ligand>
        <name>ATP</name>
        <dbReference type="ChEBI" id="CHEBI:30616"/>
    </ligand>
</feature>
<keyword evidence="8" id="KW-0812">Transmembrane</keyword>
<feature type="domain" description="Protein kinase" evidence="9">
    <location>
        <begin position="579"/>
        <end position="840"/>
    </location>
</feature>
<keyword evidence="2" id="KW-0723">Serine/threonine-protein kinase</keyword>
<proteinExistence type="predicted"/>
<name>A0A3N1Y776_9GAMM</name>
<dbReference type="PANTHER" id="PTHR43289:SF6">
    <property type="entry name" value="SERINE_THREONINE-PROTEIN KINASE NEKL-3"/>
    <property type="match status" value="1"/>
</dbReference>
<dbReference type="InterPro" id="IPR017441">
    <property type="entry name" value="Protein_kinase_ATP_BS"/>
</dbReference>
<feature type="transmembrane region" description="Helical" evidence="8">
    <location>
        <begin position="426"/>
        <end position="446"/>
    </location>
</feature>
<dbReference type="PROSITE" id="PS00107">
    <property type="entry name" value="PROTEIN_KINASE_ATP"/>
    <property type="match status" value="1"/>
</dbReference>
<keyword evidence="3" id="KW-0808">Transferase</keyword>
<dbReference type="GO" id="GO:0005524">
    <property type="term" value="F:ATP binding"/>
    <property type="evidence" value="ECO:0007669"/>
    <property type="project" value="UniProtKB-UniRule"/>
</dbReference>
<evidence type="ECO:0000256" key="2">
    <source>
        <dbReference type="ARBA" id="ARBA00022527"/>
    </source>
</evidence>
<keyword evidence="5 10" id="KW-0418">Kinase</keyword>
<dbReference type="FunFam" id="1.10.510.10:FF:000021">
    <property type="entry name" value="Serine/threonine protein kinase"/>
    <property type="match status" value="1"/>
</dbReference>
<dbReference type="OrthoDB" id="9801841at2"/>
<evidence type="ECO:0000256" key="6">
    <source>
        <dbReference type="ARBA" id="ARBA00022840"/>
    </source>
</evidence>
<reference evidence="10 11" key="1">
    <citation type="submission" date="2018-11" db="EMBL/GenBank/DDBJ databases">
        <title>Genomic Encyclopedia of Type Strains, Phase IV (KMG-IV): sequencing the most valuable type-strain genomes for metagenomic binning, comparative biology and taxonomic classification.</title>
        <authorList>
            <person name="Goeker M."/>
        </authorList>
    </citation>
    <scope>NUCLEOTIDE SEQUENCE [LARGE SCALE GENOMIC DNA]</scope>
    <source>
        <strain evidence="10 11">DSM 100275</strain>
    </source>
</reference>
<dbReference type="EC" id="2.7.11.1" evidence="1"/>
<evidence type="ECO:0000313" key="11">
    <source>
        <dbReference type="Proteomes" id="UP000276634"/>
    </source>
</evidence>
<evidence type="ECO:0000256" key="1">
    <source>
        <dbReference type="ARBA" id="ARBA00012513"/>
    </source>
</evidence>
<evidence type="ECO:0000256" key="4">
    <source>
        <dbReference type="ARBA" id="ARBA00022741"/>
    </source>
</evidence>
<sequence length="860" mass="89948">MRRARRLGGEAWFAALAAGLAALVAALSPWGQALEGAVYDLAQRLRPPPTAAHTAAVLVDADTVAALGPPPWSPGVHAALLERIAAAGAAAVADLVPAAAPAPPPEARHLQRLLAELDEAALARAARALRGLGRTLEDGDGDPRLAAARRLLREGGLADGLPARLQRLARLAATAPSRGEDALAARLGGPPPLVLALTPGEAPPAAGLAAHALGGDAPLPGIGGLAPLPEALAAAVRAVGVVPPQWRRLPLGVEVGGLRLATVPLALALAADGGGPRGADPERVTLGGRPLEPVQGLVLPHWGAAASVPVISAAALLSGRPPAVLRGRAVVLGLGGLPGVAPAPTPAGRLPAAVATAAATEALLAGAWFREPPAAPTLRHGALLLALLVAVAVLPRTGVVAGWVLTVVLVNVVLDAELLLLAVRETWLPLAGAALVLLAAQTGLALHRLGAGIGGRWISEGEWSETNRMLGVALQGQGQLDLAFERLRKCRLDGETMDLLYNLALDYERKRQFAKARAVYEYMAGHDGGFRDIAERIEKTRQLESAAELGLAGAATTGGSSGPLLLDTEGVQKPMLGRYVVEEVLGRGAMGVVYRGRDPRINRIVAIKTLPLAQEFEPDELAEVKARFFREAETAGRLNHPNIVTIYDVGEEHDLAYIAMEYLEGRDLTVFTRRGRLLPPAVALHIAVKAAEALDYAHRHHVVHRDIKPGNIVFEPRSGLVKLTDFGIARITDASRTRTGTVLGTPAYMSPEQVAGQRVDGRSDLFSLGVMLYQLLTGELPFRADSMTGLMYKITHEPHRPPSRLNPRLPPCIDELLAKALAKTPQARFQSGAEMARAVRACGRRLAAASRAAAAGRNTG</sequence>
<dbReference type="Gene3D" id="1.25.40.10">
    <property type="entry name" value="Tetratricopeptide repeat domain"/>
    <property type="match status" value="1"/>
</dbReference>
<dbReference type="Proteomes" id="UP000276634">
    <property type="component" value="Unassembled WGS sequence"/>
</dbReference>
<dbReference type="InterPro" id="IPR007890">
    <property type="entry name" value="CHASE2"/>
</dbReference>
<evidence type="ECO:0000259" key="9">
    <source>
        <dbReference type="PROSITE" id="PS50011"/>
    </source>
</evidence>
<feature type="transmembrane region" description="Helical" evidence="8">
    <location>
        <begin position="381"/>
        <end position="414"/>
    </location>
</feature>
<dbReference type="RefSeq" id="WP_148051421.1">
    <property type="nucleotide sequence ID" value="NZ_RJVI01000001.1"/>
</dbReference>
<dbReference type="Gene3D" id="1.10.510.10">
    <property type="entry name" value="Transferase(Phosphotransferase) domain 1"/>
    <property type="match status" value="1"/>
</dbReference>
<dbReference type="Gene3D" id="3.30.200.20">
    <property type="entry name" value="Phosphorylase Kinase, domain 1"/>
    <property type="match status" value="1"/>
</dbReference>
<dbReference type="SMART" id="SM00220">
    <property type="entry name" value="S_TKc"/>
    <property type="match status" value="1"/>
</dbReference>
<dbReference type="PANTHER" id="PTHR43289">
    <property type="entry name" value="MITOGEN-ACTIVATED PROTEIN KINASE KINASE KINASE 20-RELATED"/>
    <property type="match status" value="1"/>
</dbReference>
<dbReference type="InterPro" id="IPR000719">
    <property type="entry name" value="Prot_kinase_dom"/>
</dbReference>
<dbReference type="Pfam" id="PF00069">
    <property type="entry name" value="Pkinase"/>
    <property type="match status" value="1"/>
</dbReference>